<reference evidence="2 3" key="1">
    <citation type="submission" date="2017-11" db="EMBL/GenBank/DDBJ databases">
        <title>Isolation and Characterization of Family Methanocellaceae Species from Potential Methane Hydrate Area Offshore Southwestern Taiwan.</title>
        <authorList>
            <person name="Zhang W.-L."/>
            <person name="Chen W.-C."/>
            <person name="Lai M.-C."/>
            <person name="Chen S.-C."/>
        </authorList>
    </citation>
    <scope>NUCLEOTIDE SEQUENCE [LARGE SCALE GENOMIC DNA]</scope>
    <source>
        <strain evidence="2 3">CWC-04</strain>
    </source>
</reference>
<organism evidence="2 3">
    <name type="scientific">Methanooceanicella nereidis</name>
    <dbReference type="NCBI Taxonomy" id="2052831"/>
    <lineage>
        <taxon>Archaea</taxon>
        <taxon>Methanobacteriati</taxon>
        <taxon>Methanobacteriota</taxon>
        <taxon>Stenosarchaea group</taxon>
        <taxon>Methanomicrobia</taxon>
        <taxon>Methanocellales</taxon>
        <taxon>Methanocellaceae</taxon>
        <taxon>Methanooceanicella</taxon>
    </lineage>
</organism>
<comment type="caution">
    <text evidence="2">The sequence shown here is derived from an EMBL/GenBank/DDBJ whole genome shotgun (WGS) entry which is preliminary data.</text>
</comment>
<protein>
    <submittedName>
        <fullName evidence="2">DUF504 domain-containing protein</fullName>
    </submittedName>
</protein>
<dbReference type="AlphaFoldDB" id="A0AAP2W4P2"/>
<accession>A0AAP2W4P2</accession>
<dbReference type="Pfam" id="PF04457">
    <property type="entry name" value="MJ1316"/>
    <property type="match status" value="1"/>
</dbReference>
<dbReference type="RefSeq" id="WP_255668267.1">
    <property type="nucleotide sequence ID" value="NZ_PGCK01000001.1"/>
</dbReference>
<dbReference type="InterPro" id="IPR040459">
    <property type="entry name" value="MJ1316"/>
</dbReference>
<keyword evidence="3" id="KW-1185">Reference proteome</keyword>
<gene>
    <name evidence="2" type="ORF">CUJ83_00480</name>
</gene>
<proteinExistence type="predicted"/>
<dbReference type="Proteomes" id="UP001320159">
    <property type="component" value="Unassembled WGS sequence"/>
</dbReference>
<sequence length="79" mass="9321">MVFPREILNMLKWKEGEDIRDAEIYYVHRGAPGDSKTVSGSEIVSLEKFCFELDTGSCIPYHRVYKIIYRGKPIFERYK</sequence>
<feature type="domain" description="MJ1316 RNA cyclic group end recognition" evidence="1">
    <location>
        <begin position="4"/>
        <end position="77"/>
    </location>
</feature>
<name>A0AAP2W4P2_9EURY</name>
<evidence type="ECO:0000259" key="1">
    <source>
        <dbReference type="Pfam" id="PF04457"/>
    </source>
</evidence>
<evidence type="ECO:0000313" key="3">
    <source>
        <dbReference type="Proteomes" id="UP001320159"/>
    </source>
</evidence>
<dbReference type="EMBL" id="PGCK01000001">
    <property type="protein sequence ID" value="MCD1293472.1"/>
    <property type="molecule type" value="Genomic_DNA"/>
</dbReference>
<evidence type="ECO:0000313" key="2">
    <source>
        <dbReference type="EMBL" id="MCD1293472.1"/>
    </source>
</evidence>